<dbReference type="STRING" id="135651.G0N256"/>
<gene>
    <name evidence="3" type="ORF">CAEBREN_25377</name>
</gene>
<dbReference type="AlphaFoldDB" id="G0N256"/>
<dbReference type="InParanoid" id="G0N256"/>
<keyword evidence="1" id="KW-0175">Coiled coil</keyword>
<evidence type="ECO:0000256" key="2">
    <source>
        <dbReference type="SAM" id="MobiDB-lite"/>
    </source>
</evidence>
<feature type="coiled-coil region" evidence="1">
    <location>
        <begin position="290"/>
        <end position="317"/>
    </location>
</feature>
<dbReference type="EMBL" id="GL379829">
    <property type="protein sequence ID" value="EGT50554.1"/>
    <property type="molecule type" value="Genomic_DNA"/>
</dbReference>
<evidence type="ECO:0000256" key="1">
    <source>
        <dbReference type="SAM" id="Coils"/>
    </source>
</evidence>
<proteinExistence type="predicted"/>
<sequence>MSSSKDNKKPEDTVNFSEAVLEFFGLSTSLNEPEALQQLSAAERASHKEKLAQMDAHYQAKMNDFHGKWETRYYRDTNALRARMTELGGFKIQAQIQINESERLRIQALADLDAKTAELEAYKAQIQSELEELEKARLEANRALAKLKDLEAKAAESEAYKIQVQAKLHQSEQLKIQALKAWKACKSEFEDYKILTQGEFEELENARVKAHRVLVSLRSRCSELEDQAHQTLQQALDIERAAHSAQLQKVYDNWDAKYKKDIGYLKGKLAEVEARQAEVRQAEVRQAEARQAEARQAEARQAEVRQAEARQAEVRQAEVRQAEARQAEARQAEARQAEPQTAVLQAEIVRLNQLVESQGTTIRGMKLEQEDQTPKKKAELPGGQTLLEIQLKKPQEDLRTQLERSQAEVRQVWGIVKEMEEELEKLSQAQAPKKRGRSSKDQDAVKSPKKRKFN</sequence>
<organism evidence="4">
    <name type="scientific">Caenorhabditis brenneri</name>
    <name type="common">Nematode worm</name>
    <dbReference type="NCBI Taxonomy" id="135651"/>
    <lineage>
        <taxon>Eukaryota</taxon>
        <taxon>Metazoa</taxon>
        <taxon>Ecdysozoa</taxon>
        <taxon>Nematoda</taxon>
        <taxon>Chromadorea</taxon>
        <taxon>Rhabditida</taxon>
        <taxon>Rhabditina</taxon>
        <taxon>Rhabditomorpha</taxon>
        <taxon>Rhabditoidea</taxon>
        <taxon>Rhabditidae</taxon>
        <taxon>Peloderinae</taxon>
        <taxon>Caenorhabditis</taxon>
    </lineage>
</organism>
<accession>G0N256</accession>
<feature type="region of interest" description="Disordered" evidence="2">
    <location>
        <begin position="423"/>
        <end position="454"/>
    </location>
</feature>
<evidence type="ECO:0000313" key="4">
    <source>
        <dbReference type="Proteomes" id="UP000008068"/>
    </source>
</evidence>
<dbReference type="HOGENOM" id="CLU_603025_0_0_1"/>
<keyword evidence="4" id="KW-1185">Reference proteome</keyword>
<reference evidence="4" key="1">
    <citation type="submission" date="2011-07" db="EMBL/GenBank/DDBJ databases">
        <authorList>
            <consortium name="Caenorhabditis brenneri Sequencing and Analysis Consortium"/>
            <person name="Wilson R.K."/>
        </authorList>
    </citation>
    <scope>NUCLEOTIDE SEQUENCE [LARGE SCALE GENOMIC DNA]</scope>
    <source>
        <strain evidence="4">PB2801</strain>
    </source>
</reference>
<name>G0N256_CAEBE</name>
<feature type="compositionally biased region" description="Basic and acidic residues" evidence="2">
    <location>
        <begin position="365"/>
        <end position="379"/>
    </location>
</feature>
<dbReference type="Gene3D" id="2.160.20.80">
    <property type="entry name" value="E3 ubiquitin-protein ligase SopA"/>
    <property type="match status" value="1"/>
</dbReference>
<evidence type="ECO:0000313" key="3">
    <source>
        <dbReference type="EMBL" id="EGT50554.1"/>
    </source>
</evidence>
<feature type="coiled-coil region" evidence="1">
    <location>
        <begin position="112"/>
        <end position="167"/>
    </location>
</feature>
<dbReference type="Proteomes" id="UP000008068">
    <property type="component" value="Unassembled WGS sequence"/>
</dbReference>
<protein>
    <submittedName>
        <fullName evidence="3">Uncharacterized protein</fullName>
    </submittedName>
</protein>
<feature type="coiled-coil region" evidence="1">
    <location>
        <begin position="214"/>
        <end position="241"/>
    </location>
</feature>
<feature type="region of interest" description="Disordered" evidence="2">
    <location>
        <begin position="365"/>
        <end position="385"/>
    </location>
</feature>